<organism evidence="5 6">
    <name type="scientific">Alosa alosa</name>
    <name type="common">allis shad</name>
    <dbReference type="NCBI Taxonomy" id="278164"/>
    <lineage>
        <taxon>Eukaryota</taxon>
        <taxon>Metazoa</taxon>
        <taxon>Chordata</taxon>
        <taxon>Craniata</taxon>
        <taxon>Vertebrata</taxon>
        <taxon>Euteleostomi</taxon>
        <taxon>Actinopterygii</taxon>
        <taxon>Neopterygii</taxon>
        <taxon>Teleostei</taxon>
        <taxon>Clupei</taxon>
        <taxon>Clupeiformes</taxon>
        <taxon>Clupeoidei</taxon>
        <taxon>Clupeidae</taxon>
        <taxon>Alosa</taxon>
    </lineage>
</organism>
<feature type="coiled-coil region" evidence="3">
    <location>
        <begin position="1529"/>
        <end position="1577"/>
    </location>
</feature>
<evidence type="ECO:0000313" key="5">
    <source>
        <dbReference type="EMBL" id="KAG5264555.1"/>
    </source>
</evidence>
<evidence type="ECO:0000256" key="4">
    <source>
        <dbReference type="SAM" id="MobiDB-lite"/>
    </source>
</evidence>
<proteinExistence type="predicted"/>
<dbReference type="InterPro" id="IPR018159">
    <property type="entry name" value="Spectrin/alpha-actinin"/>
</dbReference>
<keyword evidence="3" id="KW-0175">Coiled coil</keyword>
<feature type="coiled-coil region" evidence="3">
    <location>
        <begin position="1128"/>
        <end position="1155"/>
    </location>
</feature>
<feature type="coiled-coil region" evidence="3">
    <location>
        <begin position="377"/>
        <end position="439"/>
    </location>
</feature>
<evidence type="ECO:0000256" key="1">
    <source>
        <dbReference type="ARBA" id="ARBA00022737"/>
    </source>
</evidence>
<feature type="coiled-coil region" evidence="3">
    <location>
        <begin position="513"/>
        <end position="592"/>
    </location>
</feature>
<keyword evidence="2" id="KW-0009">Actin-binding</keyword>
<sequence length="1814" mass="201059">MEAAEMLKKKSTAKTRKSSLARQECLEHDQQIVALLSMVRHIEVRLKQQQQQAVGRSLVALNDIIKQTEALALELTDLEPEVKKEVDAAQNLLESCSEEVPPQLTKALEKDGRSLARSYEAAKELSRNSLQGLKDHHDSQKETVRAELQSLGQRVEGLLSWLSDTEVQMGETEGLTRKDSSPEHLTQRLQLCKELQDLLSARSSDVSSVGLDIQEFISEHAQDLQPEQSRHLLGQLQQLQGAFHQAAGRTHARAEALSAQRAREQEREQQEKKKEQEEKKRATESSREREVVQQQKAECSQKLEGLSMWLAGAASLLASQKKVGAESGDVNELQQRQKELKDVQKDLKTKGESVMEAIRSVEEFLAERGDSLSPEERANLQGALARMKEQYHSLTDTTHSSLAQLDTAISTTVQQNTQRAKAVEDLQETQGKINSLLEELSSLDQPDRRRSLGEMIVDSASSPPSQGSLQSHSGMLQAELQQLQEQQAHLLQVSQSARELLAQPDSAVPPEEKQRLRSQLDQLQSEHQERLQRCQDQLRRADALQDEHAKFLQEHGDLAAWLELSEGQLRSLGEGETNAQGLKERLEEHKKLAEDVICHKADLRFVSISGQKVLDSVQGALERVGGEDPALEETKQIVSDRLQDATQRYSALHSKSSDLGSRLSGLLDRYQQYQDDAGLLETWLTAQEKTQSSLKLSGENTDTQALQNSLRAIQLLQDELAERSLQLERVKRAGHDLTSTQETPTLKAADVLSTTERLEGRFGSLSESASARAEQLQTAVAQSVSVQEGLRTLLSWLNGLALAPGPVQPTVKAVQEALTQNQKLRQELLSHQGSVDSTRDSVSRLLQTSDATAASSLQGELQELSQRYSSAQSQQMEREVELRELLPKLESFERLNGDLRSFAQNHQRALSPAGQPDRSVEDYRQTIEGIRSDLTQEAGQLKSFVDLGKDLSQSATLTNTQSLLDATKEVADEFTLLEANVNDRFNTLQNCEQQLAQFRSLSGSLLRWLQASQEQLPAKEPSLNTEALQRRAQQLEELLDQWKAQGGRVQELSGSSAELESLIISITTPHGKTGVPQVNGASSPSSVNGIHTCKDLTEIQVAVADSLAVGQAASPSRPEVVRVQAQENKALLSELAEQSGKVEELKGTLKKLISENPDSPEVETWKQQLRDIDSRWEKANQTAAQRQAELETCADRLGSFASAASQLGPWLKEKELMMSVLGPLSIDPNMLNTQKQQVQFMLREFETRKPQFQQLTQAADGILSPAEAPQQDSSELAEIESAQGTSERLQGLLKELGERVGTLAETGRAGLAEPSPAPSADGLQETERVPELEQPANLEERAADGLSQLQAALSSTQQFQQMFDELRSWLDKNEGVTQTGADALPCRPAALRELLSQHEELQRGVAQQRGHYELIQAEGATLLASLPPGGEERAALQARLTTLRQDWDRMNQLLNERQARLKETLARADQYQQQQSDLEPWLAESERREAEVRPALDAASLDEALQAVRQLGLDLDRRRPQLDTLNTAADQLLELSRAGEEELEELTGRLREFEDGRQAVERRLEAARHQIEVQEALGPQACSQKSLERLRSQQEALHSLASQLSYLKDLAHGLVQDAPQTTGAAVAEGAQRLQQQAQDTEREFGDVNEKLEQCCSSLESRLHGVGEVQSRVRDVFSRLADLDDELDGLSPVGRDADSLASQAEAVRGFLGRVAALRGDLEGHGGDCTAMLRREGSSPDLLAPAPVTEGARASWPRGDKGYRGRSRVPASACTTSMITWASCKACWDMQRTAWQRRVPWEQRWRSSSSSCRTSR</sequence>
<dbReference type="EMBL" id="JADWDJ010000020">
    <property type="protein sequence ID" value="KAG5264555.1"/>
    <property type="molecule type" value="Genomic_DNA"/>
</dbReference>
<feature type="region of interest" description="Disordered" evidence="4">
    <location>
        <begin position="1306"/>
        <end position="1327"/>
    </location>
</feature>
<evidence type="ECO:0000313" key="6">
    <source>
        <dbReference type="Proteomes" id="UP000823561"/>
    </source>
</evidence>
<feature type="compositionally biased region" description="Basic and acidic residues" evidence="4">
    <location>
        <begin position="261"/>
        <end position="291"/>
    </location>
</feature>
<name>A0AAV6FPA7_9TELE</name>
<dbReference type="FunFam" id="1.20.58.60:FF:000488">
    <property type="entry name" value="Microtubule actin crosslinking factor 1a"/>
    <property type="match status" value="1"/>
</dbReference>
<dbReference type="Gene3D" id="1.20.58.60">
    <property type="match status" value="10"/>
</dbReference>
<dbReference type="GO" id="GO:0003779">
    <property type="term" value="F:actin binding"/>
    <property type="evidence" value="ECO:0007669"/>
    <property type="project" value="UniProtKB-KW"/>
</dbReference>
<dbReference type="PANTHER" id="PTHR11915">
    <property type="entry name" value="SPECTRIN/FILAMIN RELATED CYTOSKELETAL PROTEIN"/>
    <property type="match status" value="1"/>
</dbReference>
<reference evidence="5" key="1">
    <citation type="submission" date="2020-10" db="EMBL/GenBank/DDBJ databases">
        <title>Chromosome-scale genome assembly of the Allis shad, Alosa alosa.</title>
        <authorList>
            <person name="Margot Z."/>
            <person name="Christophe K."/>
            <person name="Cabau C."/>
            <person name="Louis A."/>
            <person name="Berthelot C."/>
            <person name="Parey E."/>
            <person name="Roest Crollius H."/>
            <person name="Montfort J."/>
            <person name="Robinson-Rechavi M."/>
            <person name="Bucao C."/>
            <person name="Bouchez O."/>
            <person name="Gislard M."/>
            <person name="Lluch J."/>
            <person name="Milhes M."/>
            <person name="Lampietro C."/>
            <person name="Lopez Roques C."/>
            <person name="Donnadieu C."/>
            <person name="Braasch I."/>
            <person name="Desvignes T."/>
            <person name="Postlethwait J."/>
            <person name="Bobe J."/>
            <person name="Guiguen Y."/>
        </authorList>
    </citation>
    <scope>NUCLEOTIDE SEQUENCE</scope>
    <source>
        <strain evidence="5">M-15738</strain>
        <tissue evidence="5">Blood</tissue>
    </source>
</reference>
<feature type="compositionally biased region" description="Basic residues" evidence="4">
    <location>
        <begin position="9"/>
        <end position="19"/>
    </location>
</feature>
<feature type="region of interest" description="Disordered" evidence="4">
    <location>
        <begin position="1"/>
        <end position="20"/>
    </location>
</feature>
<keyword evidence="1" id="KW-0677">Repeat</keyword>
<dbReference type="SUPFAM" id="SSF46966">
    <property type="entry name" value="Spectrin repeat"/>
    <property type="match status" value="10"/>
</dbReference>
<evidence type="ECO:0000256" key="2">
    <source>
        <dbReference type="ARBA" id="ARBA00023203"/>
    </source>
</evidence>
<accession>A0AAV6FPA7</accession>
<keyword evidence="6" id="KW-1185">Reference proteome</keyword>
<feature type="region of interest" description="Disordered" evidence="4">
    <location>
        <begin position="1265"/>
        <end position="1284"/>
    </location>
</feature>
<evidence type="ECO:0000256" key="3">
    <source>
        <dbReference type="SAM" id="Coils"/>
    </source>
</evidence>
<dbReference type="Pfam" id="PF00435">
    <property type="entry name" value="Spectrin"/>
    <property type="match status" value="3"/>
</dbReference>
<protein>
    <submittedName>
        <fullName evidence="5">Uncharacterized protein</fullName>
    </submittedName>
</protein>
<feature type="region of interest" description="Disordered" evidence="4">
    <location>
        <begin position="1738"/>
        <end position="1760"/>
    </location>
</feature>
<dbReference type="Proteomes" id="UP000823561">
    <property type="component" value="Chromosome 20"/>
</dbReference>
<gene>
    <name evidence="5" type="ORF">AALO_G00255500</name>
</gene>
<dbReference type="InterPro" id="IPR002017">
    <property type="entry name" value="Spectrin_repeat"/>
</dbReference>
<feature type="region of interest" description="Disordered" evidence="4">
    <location>
        <begin position="243"/>
        <end position="293"/>
    </location>
</feature>
<dbReference type="SMART" id="SM00150">
    <property type="entry name" value="SPEC"/>
    <property type="match status" value="10"/>
</dbReference>
<comment type="caution">
    <text evidence="5">The sequence shown here is derived from an EMBL/GenBank/DDBJ whole genome shotgun (WGS) entry which is preliminary data.</text>
</comment>
<dbReference type="CDD" id="cd00176">
    <property type="entry name" value="SPEC"/>
    <property type="match status" value="2"/>
</dbReference>